<keyword evidence="13" id="KW-1185">Reference proteome</keyword>
<evidence type="ECO:0000256" key="4">
    <source>
        <dbReference type="ARBA" id="ARBA00022729"/>
    </source>
</evidence>
<evidence type="ECO:0000313" key="13">
    <source>
        <dbReference type="Proteomes" id="UP000583929"/>
    </source>
</evidence>
<evidence type="ECO:0000256" key="3">
    <source>
        <dbReference type="ARBA" id="ARBA00022692"/>
    </source>
</evidence>
<evidence type="ECO:0000256" key="8">
    <source>
        <dbReference type="ARBA" id="ARBA00023170"/>
    </source>
</evidence>
<dbReference type="InterPro" id="IPR001611">
    <property type="entry name" value="Leu-rich_rpt"/>
</dbReference>
<organism evidence="11 13">
    <name type="scientific">Cannabis sativa</name>
    <name type="common">Hemp</name>
    <name type="synonym">Marijuana</name>
    <dbReference type="NCBI Taxonomy" id="3483"/>
    <lineage>
        <taxon>Eukaryota</taxon>
        <taxon>Viridiplantae</taxon>
        <taxon>Streptophyta</taxon>
        <taxon>Embryophyta</taxon>
        <taxon>Tracheophyta</taxon>
        <taxon>Spermatophyta</taxon>
        <taxon>Magnoliopsida</taxon>
        <taxon>eudicotyledons</taxon>
        <taxon>Gunneridae</taxon>
        <taxon>Pentapetalae</taxon>
        <taxon>rosids</taxon>
        <taxon>fabids</taxon>
        <taxon>Rosales</taxon>
        <taxon>Cannabaceae</taxon>
        <taxon>Cannabis</taxon>
    </lineage>
</organism>
<evidence type="ECO:0000256" key="2">
    <source>
        <dbReference type="ARBA" id="ARBA00022614"/>
    </source>
</evidence>
<dbReference type="SUPFAM" id="SSF52058">
    <property type="entry name" value="L domain-like"/>
    <property type="match status" value="1"/>
</dbReference>
<accession>A0A7J6HNR0</accession>
<evidence type="ECO:0000256" key="1">
    <source>
        <dbReference type="ARBA" id="ARBA00004479"/>
    </source>
</evidence>
<proteinExistence type="predicted"/>
<evidence type="ECO:0000256" key="7">
    <source>
        <dbReference type="ARBA" id="ARBA00023136"/>
    </source>
</evidence>
<dbReference type="EMBL" id="JAATIQ010000037">
    <property type="protein sequence ID" value="KAF4396050.1"/>
    <property type="molecule type" value="Genomic_DNA"/>
</dbReference>
<evidence type="ECO:0000313" key="12">
    <source>
        <dbReference type="Proteomes" id="UP000525078"/>
    </source>
</evidence>
<keyword evidence="2" id="KW-0433">Leucine-rich repeat</keyword>
<dbReference type="Pfam" id="PF00560">
    <property type="entry name" value="LRR_1"/>
    <property type="match status" value="2"/>
</dbReference>
<keyword evidence="9" id="KW-0325">Glycoprotein</keyword>
<dbReference type="AlphaFoldDB" id="A0A7J6HNR0"/>
<dbReference type="PANTHER" id="PTHR27000">
    <property type="entry name" value="LEUCINE-RICH REPEAT RECEPTOR-LIKE PROTEIN KINASE FAMILY PROTEIN-RELATED"/>
    <property type="match status" value="1"/>
</dbReference>
<keyword evidence="8" id="KW-0675">Receptor</keyword>
<name>A0A7J6HNR0_CANSA</name>
<dbReference type="Proteomes" id="UP000525078">
    <property type="component" value="Unassembled WGS sequence"/>
</dbReference>
<protein>
    <submittedName>
        <fullName evidence="11">Uncharacterized protein</fullName>
    </submittedName>
</protein>
<dbReference type="Proteomes" id="UP000583929">
    <property type="component" value="Unassembled WGS sequence"/>
</dbReference>
<evidence type="ECO:0000256" key="5">
    <source>
        <dbReference type="ARBA" id="ARBA00022737"/>
    </source>
</evidence>
<comment type="subcellular location">
    <subcellularLocation>
        <location evidence="1">Membrane</location>
        <topology evidence="1">Single-pass type I membrane protein</topology>
    </subcellularLocation>
</comment>
<evidence type="ECO:0000313" key="11">
    <source>
        <dbReference type="EMBL" id="KAF4396050.1"/>
    </source>
</evidence>
<dbReference type="InterPro" id="IPR032675">
    <property type="entry name" value="LRR_dom_sf"/>
</dbReference>
<evidence type="ECO:0000313" key="10">
    <source>
        <dbReference type="EMBL" id="KAF4352990.1"/>
    </source>
</evidence>
<keyword evidence="4" id="KW-0732">Signal</keyword>
<keyword evidence="3" id="KW-0812">Transmembrane</keyword>
<dbReference type="Gene3D" id="3.80.10.10">
    <property type="entry name" value="Ribonuclease Inhibitor"/>
    <property type="match status" value="2"/>
</dbReference>
<evidence type="ECO:0000256" key="9">
    <source>
        <dbReference type="ARBA" id="ARBA00023180"/>
    </source>
</evidence>
<gene>
    <name evidence="10" type="ORF">F8388_008411</name>
    <name evidence="11" type="ORF">G4B88_020687</name>
</gene>
<sequence>MSSTSPDSFMNLSTSLTSLDLSETHLQGKLPENVLTLPNLQQLDLSHNWDLTASFPQYNWSSPLKVLNLSESGVVIDPNLCTKFKYLQVISLSQSNFNSVQVLSPTFLDNCTQITSLDLSRNHFEGYIACGFSSIAFDILEVI</sequence>
<dbReference type="Pfam" id="PF13516">
    <property type="entry name" value="LRR_6"/>
    <property type="match status" value="1"/>
</dbReference>
<keyword evidence="5" id="KW-0677">Repeat</keyword>
<evidence type="ECO:0000256" key="6">
    <source>
        <dbReference type="ARBA" id="ARBA00022989"/>
    </source>
</evidence>
<dbReference type="PANTHER" id="PTHR27000:SF803">
    <property type="entry name" value="RECEPTOR-LIKE PROTEIN 45"/>
    <property type="match status" value="1"/>
</dbReference>
<keyword evidence="6" id="KW-1133">Transmembrane helix</keyword>
<reference evidence="12 13" key="1">
    <citation type="journal article" date="2020" name="bioRxiv">
        <title>Sequence and annotation of 42 cannabis genomes reveals extensive copy number variation in cannabinoid synthesis and pathogen resistance genes.</title>
        <authorList>
            <person name="Mckernan K.J."/>
            <person name="Helbert Y."/>
            <person name="Kane L.T."/>
            <person name="Ebling H."/>
            <person name="Zhang L."/>
            <person name="Liu B."/>
            <person name="Eaton Z."/>
            <person name="Mclaughlin S."/>
            <person name="Kingan S."/>
            <person name="Baybayan P."/>
            <person name="Concepcion G."/>
            <person name="Jordan M."/>
            <person name="Riva A."/>
            <person name="Barbazuk W."/>
            <person name="Harkins T."/>
        </authorList>
    </citation>
    <scope>NUCLEOTIDE SEQUENCE [LARGE SCALE GENOMIC DNA]</scope>
    <source>
        <strain evidence="12 13">cv. Jamaican Lion 4</strain>
        <strain evidence="11">Father</strain>
        <strain evidence="10">Mother</strain>
        <tissue evidence="11">Leaf</tissue>
    </source>
</reference>
<comment type="caution">
    <text evidence="11">The sequence shown here is derived from an EMBL/GenBank/DDBJ whole genome shotgun (WGS) entry which is preliminary data.</text>
</comment>
<dbReference type="EMBL" id="JAATIP010000301">
    <property type="protein sequence ID" value="KAF4352990.1"/>
    <property type="molecule type" value="Genomic_DNA"/>
</dbReference>
<dbReference type="GO" id="GO:0016020">
    <property type="term" value="C:membrane"/>
    <property type="evidence" value="ECO:0007669"/>
    <property type="project" value="UniProtKB-SubCell"/>
</dbReference>
<keyword evidence="7" id="KW-0472">Membrane</keyword>